<keyword evidence="9" id="KW-0498">Mitosis</keyword>
<keyword evidence="6" id="KW-0963">Cytoplasm</keyword>
<evidence type="ECO:0000313" key="20">
    <source>
        <dbReference type="EMBL" id="ODV97232.1"/>
    </source>
</evidence>
<evidence type="ECO:0000256" key="9">
    <source>
        <dbReference type="ARBA" id="ARBA00022776"/>
    </source>
</evidence>
<evidence type="ECO:0000256" key="5">
    <source>
        <dbReference type="ARBA" id="ARBA00022454"/>
    </source>
</evidence>
<evidence type="ECO:0000256" key="6">
    <source>
        <dbReference type="ARBA" id="ARBA00022490"/>
    </source>
</evidence>
<keyword evidence="15" id="KW-0131">Cell cycle</keyword>
<accession>A0A1E4TZQ0</accession>
<evidence type="ECO:0000256" key="12">
    <source>
        <dbReference type="ARBA" id="ARBA00023054"/>
    </source>
</evidence>
<dbReference type="GO" id="GO:0042729">
    <property type="term" value="C:DASH complex"/>
    <property type="evidence" value="ECO:0007669"/>
    <property type="project" value="InterPro"/>
</dbReference>
<keyword evidence="14" id="KW-0539">Nucleus</keyword>
<dbReference type="EMBL" id="KV454012">
    <property type="protein sequence ID" value="ODV97232.1"/>
    <property type="molecule type" value="Genomic_DNA"/>
</dbReference>
<evidence type="ECO:0000256" key="3">
    <source>
        <dbReference type="ARBA" id="ARBA00004629"/>
    </source>
</evidence>
<dbReference type="GO" id="GO:0051301">
    <property type="term" value="P:cell division"/>
    <property type="evidence" value="ECO:0007669"/>
    <property type="project" value="UniProtKB-KW"/>
</dbReference>
<keyword evidence="10" id="KW-0159">Chromosome partition</keyword>
<feature type="coiled-coil region" evidence="19">
    <location>
        <begin position="188"/>
        <end position="264"/>
    </location>
</feature>
<dbReference type="Proteomes" id="UP000094236">
    <property type="component" value="Unassembled WGS sequence"/>
</dbReference>
<sequence length="268" mass="30843">MSSSFSQCLDSINRSSNSIKSLYFAPSGMFTNALTYKPDITRLIRDAQDFESNIYMIDEKNNARRSDGTKGYVDLVEDNDYVINEDSGEQMMEDDRPIVKISNMKLNELNSEMDVSNGNSNNGINSEEKKLQSILNNLNSNNYTMDELINTLELLISKYSNTLELNNNELNSKLNGYLTAMGSLNQEISELKQLENDQRSQIELLNAKINNKDLIQFDAQKNKNNETKKKIYVKDLIKDEEEEIKKLEEKLNQKKKENKEEFSRALQS</sequence>
<proteinExistence type="inferred from homology"/>
<reference evidence="21" key="1">
    <citation type="submission" date="2016-05" db="EMBL/GenBank/DDBJ databases">
        <title>Comparative genomics of biotechnologically important yeasts.</title>
        <authorList>
            <consortium name="DOE Joint Genome Institute"/>
            <person name="Riley R."/>
            <person name="Haridas S."/>
            <person name="Wolfe K.H."/>
            <person name="Lopes M.R."/>
            <person name="Hittinger C.T."/>
            <person name="Goker M."/>
            <person name="Salamov A."/>
            <person name="Wisecaver J."/>
            <person name="Long T.M."/>
            <person name="Aerts A.L."/>
            <person name="Barry K."/>
            <person name="Choi C."/>
            <person name="Clum A."/>
            <person name="Coughlan A.Y."/>
            <person name="Deshpande S."/>
            <person name="Douglass A.P."/>
            <person name="Hanson S.J."/>
            <person name="Klenk H.-P."/>
            <person name="Labutti K."/>
            <person name="Lapidus A."/>
            <person name="Lindquist E."/>
            <person name="Lipzen A."/>
            <person name="Meier-Kolthoff J.P."/>
            <person name="Ohm R.A."/>
            <person name="Otillar R.P."/>
            <person name="Pangilinan J."/>
            <person name="Peng Y."/>
            <person name="Rokas A."/>
            <person name="Rosa C.A."/>
            <person name="Scheuner C."/>
            <person name="Sibirny A.A."/>
            <person name="Slot J.C."/>
            <person name="Stielow J.B."/>
            <person name="Sun H."/>
            <person name="Kurtzman C.P."/>
            <person name="Blackwell M."/>
            <person name="Grigoriev I.V."/>
            <person name="Jeffries T.W."/>
        </authorList>
    </citation>
    <scope>NUCLEOTIDE SEQUENCE [LARGE SCALE GENOMIC DNA]</scope>
    <source>
        <strain evidence="21">NRRL Y-2460</strain>
    </source>
</reference>
<evidence type="ECO:0000256" key="19">
    <source>
        <dbReference type="SAM" id="Coils"/>
    </source>
</evidence>
<name>A0A1E4TZQ0_PACTA</name>
<evidence type="ECO:0000256" key="4">
    <source>
        <dbReference type="ARBA" id="ARBA00008491"/>
    </source>
</evidence>
<evidence type="ECO:0000256" key="8">
    <source>
        <dbReference type="ARBA" id="ARBA00022701"/>
    </source>
</evidence>
<evidence type="ECO:0000256" key="17">
    <source>
        <dbReference type="ARBA" id="ARBA00044112"/>
    </source>
</evidence>
<keyword evidence="13" id="KW-0206">Cytoskeleton</keyword>
<evidence type="ECO:0000256" key="11">
    <source>
        <dbReference type="ARBA" id="ARBA00022838"/>
    </source>
</evidence>
<keyword evidence="8" id="KW-0493">Microtubule</keyword>
<organism evidence="20 21">
    <name type="scientific">Pachysolen tannophilus NRRL Y-2460</name>
    <dbReference type="NCBI Taxonomy" id="669874"/>
    <lineage>
        <taxon>Eukaryota</taxon>
        <taxon>Fungi</taxon>
        <taxon>Dikarya</taxon>
        <taxon>Ascomycota</taxon>
        <taxon>Saccharomycotina</taxon>
        <taxon>Pichiomycetes</taxon>
        <taxon>Pachysolenaceae</taxon>
        <taxon>Pachysolen</taxon>
    </lineage>
</organism>
<keyword evidence="16" id="KW-0137">Centromere</keyword>
<comment type="similarity">
    <text evidence="4">Belongs to the DASH complex SPC34 family.</text>
</comment>
<gene>
    <name evidence="20" type="ORF">PACTADRAFT_1805</name>
</gene>
<dbReference type="OrthoDB" id="10016597at2759"/>
<keyword evidence="7" id="KW-0132">Cell division</keyword>
<evidence type="ECO:0000256" key="18">
    <source>
        <dbReference type="ARBA" id="ARBA00044346"/>
    </source>
</evidence>
<dbReference type="GO" id="GO:0005876">
    <property type="term" value="C:spindle microtubule"/>
    <property type="evidence" value="ECO:0007669"/>
    <property type="project" value="InterPro"/>
</dbReference>
<evidence type="ECO:0000256" key="13">
    <source>
        <dbReference type="ARBA" id="ARBA00023212"/>
    </source>
</evidence>
<evidence type="ECO:0000256" key="2">
    <source>
        <dbReference type="ARBA" id="ARBA00004186"/>
    </source>
</evidence>
<evidence type="ECO:0000256" key="7">
    <source>
        <dbReference type="ARBA" id="ARBA00022618"/>
    </source>
</evidence>
<dbReference type="GO" id="GO:0008608">
    <property type="term" value="P:attachment of spindle microtubules to kinetochore"/>
    <property type="evidence" value="ECO:0007669"/>
    <property type="project" value="InterPro"/>
</dbReference>
<keyword evidence="21" id="KW-1185">Reference proteome</keyword>
<evidence type="ECO:0000313" key="21">
    <source>
        <dbReference type="Proteomes" id="UP000094236"/>
    </source>
</evidence>
<dbReference type="Pfam" id="PF08657">
    <property type="entry name" value="DASH_Spc34"/>
    <property type="match status" value="1"/>
</dbReference>
<comment type="subcellular location">
    <subcellularLocation>
        <location evidence="3">Chromosome</location>
        <location evidence="3">Centromere</location>
        <location evidence="3">Kinetochore</location>
    </subcellularLocation>
    <subcellularLocation>
        <location evidence="2">Cytoplasm</location>
        <location evidence="2">Cytoskeleton</location>
        <location evidence="2">Spindle</location>
    </subcellularLocation>
    <subcellularLocation>
        <location evidence="1">Nucleus</location>
    </subcellularLocation>
</comment>
<evidence type="ECO:0000256" key="16">
    <source>
        <dbReference type="ARBA" id="ARBA00023328"/>
    </source>
</evidence>
<keyword evidence="12 19" id="KW-0175">Coiled coil</keyword>
<evidence type="ECO:0000256" key="14">
    <source>
        <dbReference type="ARBA" id="ARBA00023242"/>
    </source>
</evidence>
<evidence type="ECO:0000256" key="1">
    <source>
        <dbReference type="ARBA" id="ARBA00004123"/>
    </source>
</evidence>
<keyword evidence="11" id="KW-0995">Kinetochore</keyword>
<dbReference type="InterPro" id="IPR013966">
    <property type="entry name" value="Spc34"/>
</dbReference>
<keyword evidence="5" id="KW-0158">Chromosome</keyword>
<evidence type="ECO:0000256" key="15">
    <source>
        <dbReference type="ARBA" id="ARBA00023306"/>
    </source>
</evidence>
<protein>
    <recommendedName>
        <fullName evidence="17">DASH complex subunit SPC34</fullName>
    </recommendedName>
    <alternativeName>
        <fullName evidence="18">Outer kinetochore protein SPC34</fullName>
    </alternativeName>
</protein>
<evidence type="ECO:0000256" key="10">
    <source>
        <dbReference type="ARBA" id="ARBA00022829"/>
    </source>
</evidence>
<dbReference type="AlphaFoldDB" id="A0A1E4TZQ0"/>
<dbReference type="STRING" id="669874.A0A1E4TZQ0"/>